<evidence type="ECO:0000313" key="7">
    <source>
        <dbReference type="Proteomes" id="UP000594261"/>
    </source>
</evidence>
<dbReference type="EMBL" id="LRBV02000007">
    <property type="status" value="NOT_ANNOTATED_CDS"/>
    <property type="molecule type" value="Genomic_DNA"/>
</dbReference>
<dbReference type="Pfam" id="PF02365">
    <property type="entry name" value="NAM"/>
    <property type="match status" value="1"/>
</dbReference>
<protein>
    <recommendedName>
        <fullName evidence="5">NAC domain-containing protein</fullName>
    </recommendedName>
</protein>
<dbReference type="PROSITE" id="PS51005">
    <property type="entry name" value="NAC"/>
    <property type="match status" value="1"/>
</dbReference>
<dbReference type="EnsemblPlants" id="QL07p004397:mrna">
    <property type="protein sequence ID" value="QL07p004397:mrna:CDS:1"/>
    <property type="gene ID" value="QL07p004397"/>
</dbReference>
<dbReference type="GO" id="GO:0003677">
    <property type="term" value="F:DNA binding"/>
    <property type="evidence" value="ECO:0007669"/>
    <property type="project" value="UniProtKB-KW"/>
</dbReference>
<dbReference type="InterPro" id="IPR036093">
    <property type="entry name" value="NAC_dom_sf"/>
</dbReference>
<keyword evidence="7" id="KW-1185">Reference proteome</keyword>
<accession>A0A7N2M111</accession>
<evidence type="ECO:0000256" key="1">
    <source>
        <dbReference type="ARBA" id="ARBA00023015"/>
    </source>
</evidence>
<keyword evidence="4" id="KW-0539">Nucleus</keyword>
<dbReference type="InterPro" id="IPR003441">
    <property type="entry name" value="NAC-dom"/>
</dbReference>
<name>A0A7N2M111_QUELO</name>
<feature type="domain" description="NAC" evidence="5">
    <location>
        <begin position="9"/>
        <end position="169"/>
    </location>
</feature>
<evidence type="ECO:0000259" key="5">
    <source>
        <dbReference type="PROSITE" id="PS51005"/>
    </source>
</evidence>
<organism evidence="6 7">
    <name type="scientific">Quercus lobata</name>
    <name type="common">Valley oak</name>
    <dbReference type="NCBI Taxonomy" id="97700"/>
    <lineage>
        <taxon>Eukaryota</taxon>
        <taxon>Viridiplantae</taxon>
        <taxon>Streptophyta</taxon>
        <taxon>Embryophyta</taxon>
        <taxon>Tracheophyta</taxon>
        <taxon>Spermatophyta</taxon>
        <taxon>Magnoliopsida</taxon>
        <taxon>eudicotyledons</taxon>
        <taxon>Gunneridae</taxon>
        <taxon>Pentapetalae</taxon>
        <taxon>rosids</taxon>
        <taxon>fabids</taxon>
        <taxon>Fagales</taxon>
        <taxon>Fagaceae</taxon>
        <taxon>Quercus</taxon>
    </lineage>
</organism>
<dbReference type="Gramene" id="QL07p004397:mrna">
    <property type="protein sequence ID" value="QL07p004397:mrna:CDS:1"/>
    <property type="gene ID" value="QL07p004397"/>
</dbReference>
<reference evidence="6" key="2">
    <citation type="submission" date="2021-01" db="UniProtKB">
        <authorList>
            <consortium name="EnsemblPlants"/>
        </authorList>
    </citation>
    <scope>IDENTIFICATION</scope>
</reference>
<reference evidence="6 7" key="1">
    <citation type="journal article" date="2016" name="G3 (Bethesda)">
        <title>First Draft Assembly and Annotation of the Genome of a California Endemic Oak Quercus lobata Nee (Fagaceae).</title>
        <authorList>
            <person name="Sork V.L."/>
            <person name="Fitz-Gibbon S.T."/>
            <person name="Puiu D."/>
            <person name="Crepeau M."/>
            <person name="Gugger P.F."/>
            <person name="Sherman R."/>
            <person name="Stevens K."/>
            <person name="Langley C.H."/>
            <person name="Pellegrini M."/>
            <person name="Salzberg S.L."/>
        </authorList>
    </citation>
    <scope>NUCLEOTIDE SEQUENCE [LARGE SCALE GENOMIC DNA]</scope>
    <source>
        <strain evidence="6 7">cv. SW786</strain>
    </source>
</reference>
<dbReference type="InParanoid" id="A0A7N2M111"/>
<sequence>MMISQLLGLPEGAKFVPEDHEVINLYLVKQVRGQPLGLPREAMKYHKSVYGSSDEKPLPPWKYCNDDTALLDYEKHYFFTMLNRVSEDRVARTVGNYGAWHVSNTKDIYDLKTQKLIGMKKLLNFKVYEKDGMSKTEWIKHEFSLAGDSLGGADPELCSKLVLCVIQNTEKKGFDHKGMKCNFRHCFSYRNQAIAYQSPVPNNNFTTPSETGTRIGTSSGTYQSEVSTSYNHTVSAATGAETGIGTSSGTYVEVGNSCTNQVFNSEATRPTKKICRLHQDMGIGMNMPSLPLGSGLELGNQAIEDVYQSFLPNSTNMGALYMDYNFRQEANIGMPSLPPGSGFEFENQANHDVNQSSFWNPTNIGALYTDCKFHQETGMDMPSLPLGIEFNLGNQGIQDAYHSTLPNPQKMGNFNSEEAWSKKTQCLPPLPPNTVQSSGYDGFIL</sequence>
<dbReference type="GO" id="GO:0006355">
    <property type="term" value="P:regulation of DNA-templated transcription"/>
    <property type="evidence" value="ECO:0007669"/>
    <property type="project" value="InterPro"/>
</dbReference>
<dbReference type="PANTHER" id="PTHR31719">
    <property type="entry name" value="NAC TRANSCRIPTION FACTOR 56"/>
    <property type="match status" value="1"/>
</dbReference>
<keyword evidence="2" id="KW-0238">DNA-binding</keyword>
<keyword evidence="1" id="KW-0805">Transcription regulation</keyword>
<evidence type="ECO:0000256" key="2">
    <source>
        <dbReference type="ARBA" id="ARBA00023125"/>
    </source>
</evidence>
<dbReference type="AlphaFoldDB" id="A0A7N2M111"/>
<dbReference type="PANTHER" id="PTHR31719:SF179">
    <property type="entry name" value="OS08G0148400 PROTEIN"/>
    <property type="match status" value="1"/>
</dbReference>
<evidence type="ECO:0000256" key="4">
    <source>
        <dbReference type="ARBA" id="ARBA00023242"/>
    </source>
</evidence>
<proteinExistence type="predicted"/>
<keyword evidence="3" id="KW-0804">Transcription</keyword>
<dbReference type="Gene3D" id="2.170.150.80">
    <property type="entry name" value="NAC domain"/>
    <property type="match status" value="1"/>
</dbReference>
<dbReference type="Proteomes" id="UP000594261">
    <property type="component" value="Chromosome 7"/>
</dbReference>
<dbReference type="SUPFAM" id="SSF101941">
    <property type="entry name" value="NAC domain"/>
    <property type="match status" value="1"/>
</dbReference>
<evidence type="ECO:0000313" key="6">
    <source>
        <dbReference type="EnsemblPlants" id="QL07p004397:mrna:CDS:1"/>
    </source>
</evidence>
<evidence type="ECO:0000256" key="3">
    <source>
        <dbReference type="ARBA" id="ARBA00023163"/>
    </source>
</evidence>